<evidence type="ECO:0000256" key="5">
    <source>
        <dbReference type="ARBA" id="ARBA00022989"/>
    </source>
</evidence>
<feature type="transmembrane region" description="Helical" evidence="7">
    <location>
        <begin position="96"/>
        <end position="120"/>
    </location>
</feature>
<evidence type="ECO:0000256" key="2">
    <source>
        <dbReference type="ARBA" id="ARBA00009033"/>
    </source>
</evidence>
<name>A0A034VUF2_BACDO</name>
<feature type="transmembrane region" description="Helical" evidence="7">
    <location>
        <begin position="421"/>
        <end position="442"/>
    </location>
</feature>
<dbReference type="PANTHER" id="PTHR10590:SF4">
    <property type="entry name" value="SOLUTE CARRIER FAMILY 28 MEMBER 3"/>
    <property type="match status" value="1"/>
</dbReference>
<accession>A0A034VUF2</accession>
<dbReference type="EMBL" id="GAKP01013471">
    <property type="protein sequence ID" value="JAC45481.1"/>
    <property type="molecule type" value="Transcribed_RNA"/>
</dbReference>
<feature type="domain" description="Concentrative nucleoside transporter N-terminal" evidence="8">
    <location>
        <begin position="186"/>
        <end position="255"/>
    </location>
</feature>
<evidence type="ECO:0000313" key="11">
    <source>
        <dbReference type="EMBL" id="JAC45475.1"/>
    </source>
</evidence>
<keyword evidence="5 7" id="KW-1133">Transmembrane helix</keyword>
<feature type="transmembrane region" description="Helical" evidence="7">
    <location>
        <begin position="58"/>
        <end position="76"/>
    </location>
</feature>
<dbReference type="NCBIfam" id="TIGR00804">
    <property type="entry name" value="nupC"/>
    <property type="match status" value="1"/>
</dbReference>
<evidence type="ECO:0000259" key="10">
    <source>
        <dbReference type="Pfam" id="PF07670"/>
    </source>
</evidence>
<dbReference type="InterPro" id="IPR011642">
    <property type="entry name" value="Gate_dom"/>
</dbReference>
<reference evidence="11" key="1">
    <citation type="journal article" date="2014" name="BMC Genomics">
        <title>Characterizing the developmental transcriptome of the oriental fruit fly, Bactrocera dorsalis (Diptera: Tephritidae) through comparative genomic analysis with Drosophila melanogaster utilizing modENCODE datasets.</title>
        <authorList>
            <person name="Geib S.M."/>
            <person name="Calla B."/>
            <person name="Hall B."/>
            <person name="Hou S."/>
            <person name="Manoukis N.C."/>
        </authorList>
    </citation>
    <scope>NUCLEOTIDE SEQUENCE</scope>
    <source>
        <strain evidence="11">Punador</strain>
    </source>
</reference>
<feature type="transmembrane region" description="Helical" evidence="7">
    <location>
        <begin position="262"/>
        <end position="284"/>
    </location>
</feature>
<organism evidence="11">
    <name type="scientific">Bactrocera dorsalis</name>
    <name type="common">Oriental fruit fly</name>
    <name type="synonym">Dacus dorsalis</name>
    <dbReference type="NCBI Taxonomy" id="27457"/>
    <lineage>
        <taxon>Eukaryota</taxon>
        <taxon>Metazoa</taxon>
        <taxon>Ecdysozoa</taxon>
        <taxon>Arthropoda</taxon>
        <taxon>Hexapoda</taxon>
        <taxon>Insecta</taxon>
        <taxon>Pterygota</taxon>
        <taxon>Neoptera</taxon>
        <taxon>Endopterygota</taxon>
        <taxon>Diptera</taxon>
        <taxon>Brachycera</taxon>
        <taxon>Muscomorpha</taxon>
        <taxon>Tephritoidea</taxon>
        <taxon>Tephritidae</taxon>
        <taxon>Bactrocera</taxon>
        <taxon>Bactrocera</taxon>
    </lineage>
</organism>
<dbReference type="OrthoDB" id="6075923at2759"/>
<evidence type="ECO:0000259" key="8">
    <source>
        <dbReference type="Pfam" id="PF01773"/>
    </source>
</evidence>
<dbReference type="InterPro" id="IPR011657">
    <property type="entry name" value="CNT_C_dom"/>
</dbReference>
<evidence type="ECO:0000259" key="9">
    <source>
        <dbReference type="Pfam" id="PF07662"/>
    </source>
</evidence>
<dbReference type="InterPro" id="IPR002668">
    <property type="entry name" value="CNT_N_dom"/>
</dbReference>
<dbReference type="InterPro" id="IPR018270">
    <property type="entry name" value="C_nuclsd_transpt_met_bac"/>
</dbReference>
<dbReference type="Pfam" id="PF07662">
    <property type="entry name" value="Nucleos_tra2_C"/>
    <property type="match status" value="1"/>
</dbReference>
<feature type="transmembrane region" description="Helical" evidence="7">
    <location>
        <begin position="178"/>
        <end position="195"/>
    </location>
</feature>
<keyword evidence="6 7" id="KW-0472">Membrane</keyword>
<evidence type="ECO:0000256" key="4">
    <source>
        <dbReference type="ARBA" id="ARBA00022692"/>
    </source>
</evidence>
<feature type="transmembrane region" description="Helical" evidence="7">
    <location>
        <begin position="518"/>
        <end position="543"/>
    </location>
</feature>
<dbReference type="EMBL" id="GAKP01013477">
    <property type="protein sequence ID" value="JAC45475.1"/>
    <property type="molecule type" value="Transcribed_RNA"/>
</dbReference>
<comment type="subcellular location">
    <subcellularLocation>
        <location evidence="1">Cell membrane</location>
        <topology evidence="1">Multi-pass membrane protein</topology>
    </subcellularLocation>
</comment>
<feature type="domain" description="Concentrative nucleoside transporter C-terminal" evidence="9">
    <location>
        <begin position="367"/>
        <end position="575"/>
    </location>
</feature>
<feature type="domain" description="Nucleoside transporter/FeoB GTPase Gate" evidence="10">
    <location>
        <begin position="265"/>
        <end position="363"/>
    </location>
</feature>
<dbReference type="AlphaFoldDB" id="A0A034VUF2"/>
<sequence>MKMERGQANTAYEIGDPAENVENADDDVKKANISESTLKSKSRTSNIKRRIRKASHKGLKVGIHLVVAGYFAYATYHYIDVENNECDSLKPNELCGIQFCSGYGLLVLLLAFIYLGLLYFQIIKPKVGRTLHPNYIYPLGKRWKKFSRTRLVSGIMLIVLIILLAIFLYFATKEDRNKLRSLLAPCLLILAGYVFSSNRNAINWRTVISGIVCQFILGILCIRWDVGRKIFECLGDKVATFLSFSDEGSRFVFGDTIIDDGIFAFAILPVIFFFSFFISILHYWGVMQWIVMKLGWLLQQILGTTVCESVTSAANIFLGMSESPMLIRPYLTKLTSSELHSIMASGFATVSGTVLAAYLSFGASAAHLITSSVMAAPAALAFSKLYMPETEESQTSSKNIQLEKSEDSSILDAASNGANNAIPIVAGIIANIVAFVAFVAFLNGVVNWLCFLVGLEDIDFEWIFSKLFIPLVWTMGVPYQDCNIVAKIVATKSIINEFVAYERLGEYIKSGELEARSISITTFAICGFANPGALGILIGTLSAMAPNRRYVITSVAMRAFVVGSIVCFVSASFAGLLLQEEQESRLYTKFLNAPERKNITIAIFKSQ</sequence>
<dbReference type="GO" id="GO:0005415">
    <property type="term" value="F:nucleoside:sodium symporter activity"/>
    <property type="evidence" value="ECO:0007669"/>
    <property type="project" value="TreeGrafter"/>
</dbReference>
<feature type="transmembrane region" description="Helical" evidence="7">
    <location>
        <begin position="207"/>
        <end position="226"/>
    </location>
</feature>
<feature type="transmembrane region" description="Helical" evidence="7">
    <location>
        <begin position="555"/>
        <end position="578"/>
    </location>
</feature>
<keyword evidence="3" id="KW-1003">Cell membrane</keyword>
<evidence type="ECO:0000256" key="3">
    <source>
        <dbReference type="ARBA" id="ARBA00022475"/>
    </source>
</evidence>
<dbReference type="EMBL" id="GAKP01013474">
    <property type="protein sequence ID" value="JAC45478.1"/>
    <property type="molecule type" value="Transcribed_RNA"/>
</dbReference>
<dbReference type="Pfam" id="PF01773">
    <property type="entry name" value="Nucleos_tra2_N"/>
    <property type="match status" value="1"/>
</dbReference>
<feature type="transmembrane region" description="Helical" evidence="7">
    <location>
        <begin position="151"/>
        <end position="172"/>
    </location>
</feature>
<dbReference type="GO" id="GO:0005886">
    <property type="term" value="C:plasma membrane"/>
    <property type="evidence" value="ECO:0007669"/>
    <property type="project" value="UniProtKB-SubCell"/>
</dbReference>
<evidence type="ECO:0000256" key="6">
    <source>
        <dbReference type="ARBA" id="ARBA00023136"/>
    </source>
</evidence>
<proteinExistence type="inferred from homology"/>
<comment type="similarity">
    <text evidence="2 7">Belongs to the concentrative nucleoside transporter (CNT) (TC 2.A.41) family.</text>
</comment>
<protein>
    <recommendedName>
        <fullName evidence="7">Sodium/nucleoside cotransporter</fullName>
    </recommendedName>
</protein>
<dbReference type="Pfam" id="PF07670">
    <property type="entry name" value="Gate"/>
    <property type="match status" value="1"/>
</dbReference>
<keyword evidence="7" id="KW-0813">Transport</keyword>
<dbReference type="PANTHER" id="PTHR10590">
    <property type="entry name" value="SODIUM/NUCLEOSIDE COTRANSPORTER"/>
    <property type="match status" value="1"/>
</dbReference>
<gene>
    <name evidence="11" type="primary">S28A3</name>
</gene>
<evidence type="ECO:0000256" key="1">
    <source>
        <dbReference type="ARBA" id="ARBA00004651"/>
    </source>
</evidence>
<evidence type="ECO:0000256" key="7">
    <source>
        <dbReference type="RuleBase" id="RU362018"/>
    </source>
</evidence>
<dbReference type="InterPro" id="IPR008276">
    <property type="entry name" value="C_nuclsd_transpt"/>
</dbReference>
<keyword evidence="4 7" id="KW-0812">Transmembrane</keyword>